<dbReference type="EMBL" id="NSGH01000003">
    <property type="protein sequence ID" value="PBB06611.1"/>
    <property type="molecule type" value="Genomic_DNA"/>
</dbReference>
<accession>A0ABX4HVV2</accession>
<evidence type="ECO:0000313" key="2">
    <source>
        <dbReference type="EMBL" id="PBB06611.1"/>
    </source>
</evidence>
<evidence type="ECO:0008006" key="4">
    <source>
        <dbReference type="Google" id="ProtNLM"/>
    </source>
</evidence>
<feature type="transmembrane region" description="Helical" evidence="1">
    <location>
        <begin position="97"/>
        <end position="116"/>
    </location>
</feature>
<reference evidence="2 3" key="1">
    <citation type="submission" date="2017-08" db="EMBL/GenBank/DDBJ databases">
        <title>Salimicrobium alkalisoli sp. nov., isolated from saline alkaline soil.</title>
        <authorList>
            <person name="Zhang G."/>
            <person name="Xiong Q."/>
        </authorList>
    </citation>
    <scope>NUCLEOTIDE SEQUENCE [LARGE SCALE GENOMIC DNA]</scope>
    <source>
        <strain evidence="2 3">WN024</strain>
    </source>
</reference>
<comment type="caution">
    <text evidence="2">The sequence shown here is derived from an EMBL/GenBank/DDBJ whole genome shotgun (WGS) entry which is preliminary data.</text>
</comment>
<name>A0ABX4HVV2_9BACI</name>
<evidence type="ECO:0000256" key="1">
    <source>
        <dbReference type="SAM" id="Phobius"/>
    </source>
</evidence>
<organism evidence="2 3">
    <name type="scientific">Salimicrobium humidisoli</name>
    <dbReference type="NCBI Taxonomy" id="2029857"/>
    <lineage>
        <taxon>Bacteria</taxon>
        <taxon>Bacillati</taxon>
        <taxon>Bacillota</taxon>
        <taxon>Bacilli</taxon>
        <taxon>Bacillales</taxon>
        <taxon>Bacillaceae</taxon>
        <taxon>Salimicrobium</taxon>
    </lineage>
</organism>
<keyword evidence="3" id="KW-1185">Reference proteome</keyword>
<keyword evidence="1" id="KW-0812">Transmembrane</keyword>
<proteinExistence type="predicted"/>
<sequence length="119" mass="13269">MIAVLGVVLVVIFHITVSEVVLKRKWGIEPNRTGMTWVGRDKRFVTLEVILLIAGFTFLFLTGGADGMFFVVPLLLAAYFLSQVIEARRREPGDHSYYYDGLAVLSLLLMTLFSLSGTV</sequence>
<feature type="transmembrane region" description="Helical" evidence="1">
    <location>
        <begin position="43"/>
        <end position="61"/>
    </location>
</feature>
<feature type="transmembrane region" description="Helical" evidence="1">
    <location>
        <begin position="6"/>
        <end position="22"/>
    </location>
</feature>
<protein>
    <recommendedName>
        <fullName evidence="4">DUF4181 domain-containing protein</fullName>
    </recommendedName>
</protein>
<keyword evidence="1" id="KW-0472">Membrane</keyword>
<gene>
    <name evidence="2" type="ORF">CKW00_02885</name>
</gene>
<dbReference type="RefSeq" id="WP_095821292.1">
    <property type="nucleotide sequence ID" value="NZ_NSGH01000003.1"/>
</dbReference>
<dbReference type="Proteomes" id="UP000217561">
    <property type="component" value="Unassembled WGS sequence"/>
</dbReference>
<feature type="transmembrane region" description="Helical" evidence="1">
    <location>
        <begin position="67"/>
        <end position="85"/>
    </location>
</feature>
<evidence type="ECO:0000313" key="3">
    <source>
        <dbReference type="Proteomes" id="UP000217561"/>
    </source>
</evidence>
<keyword evidence="1" id="KW-1133">Transmembrane helix</keyword>